<comment type="caution">
    <text evidence="2">The sequence shown here is derived from an EMBL/GenBank/DDBJ whole genome shotgun (WGS) entry which is preliminary data.</text>
</comment>
<evidence type="ECO:0000313" key="3">
    <source>
        <dbReference type="Proteomes" id="UP000299102"/>
    </source>
</evidence>
<proteinExistence type="predicted"/>
<feature type="region of interest" description="Disordered" evidence="1">
    <location>
        <begin position="1"/>
        <end position="41"/>
    </location>
</feature>
<dbReference type="AlphaFoldDB" id="A0A4C1WW30"/>
<name>A0A4C1WW30_EUMVA</name>
<evidence type="ECO:0000313" key="2">
    <source>
        <dbReference type="EMBL" id="GBP54275.1"/>
    </source>
</evidence>
<accession>A0A4C1WW30</accession>
<protein>
    <submittedName>
        <fullName evidence="2">Uncharacterized protein</fullName>
    </submittedName>
</protein>
<gene>
    <name evidence="2" type="ORF">EVAR_36491_1</name>
</gene>
<keyword evidence="3" id="KW-1185">Reference proteome</keyword>
<evidence type="ECO:0000256" key="1">
    <source>
        <dbReference type="SAM" id="MobiDB-lite"/>
    </source>
</evidence>
<dbReference type="Proteomes" id="UP000299102">
    <property type="component" value="Unassembled WGS sequence"/>
</dbReference>
<reference evidence="2 3" key="1">
    <citation type="journal article" date="2019" name="Commun. Biol.">
        <title>The bagworm genome reveals a unique fibroin gene that provides high tensile strength.</title>
        <authorList>
            <person name="Kono N."/>
            <person name="Nakamura H."/>
            <person name="Ohtoshi R."/>
            <person name="Tomita M."/>
            <person name="Numata K."/>
            <person name="Arakawa K."/>
        </authorList>
    </citation>
    <scope>NUCLEOTIDE SEQUENCE [LARGE SCALE GENOMIC DNA]</scope>
</reference>
<organism evidence="2 3">
    <name type="scientific">Eumeta variegata</name>
    <name type="common">Bagworm moth</name>
    <name type="synonym">Eumeta japonica</name>
    <dbReference type="NCBI Taxonomy" id="151549"/>
    <lineage>
        <taxon>Eukaryota</taxon>
        <taxon>Metazoa</taxon>
        <taxon>Ecdysozoa</taxon>
        <taxon>Arthropoda</taxon>
        <taxon>Hexapoda</taxon>
        <taxon>Insecta</taxon>
        <taxon>Pterygota</taxon>
        <taxon>Neoptera</taxon>
        <taxon>Endopterygota</taxon>
        <taxon>Lepidoptera</taxon>
        <taxon>Glossata</taxon>
        <taxon>Ditrysia</taxon>
        <taxon>Tineoidea</taxon>
        <taxon>Psychidae</taxon>
        <taxon>Oiketicinae</taxon>
        <taxon>Eumeta</taxon>
    </lineage>
</organism>
<dbReference type="EMBL" id="BGZK01000642">
    <property type="protein sequence ID" value="GBP54275.1"/>
    <property type="molecule type" value="Genomic_DNA"/>
</dbReference>
<sequence length="109" mass="12039">MSSCGKTADESRCHGCGIDNSPDFQISPHAPPHPDPYKGSERELFNNEQIMSNALHIPVAIRINGQTRRRSPGGTAANVPTCMIAPRECTHGRERGRNCLDRLENENDE</sequence>